<evidence type="ECO:0000313" key="3">
    <source>
        <dbReference type="WBParaSite" id="TASK_0000984401-mRNA-1"/>
    </source>
</evidence>
<protein>
    <submittedName>
        <fullName evidence="3">EF-hand domain-containing protein</fullName>
    </submittedName>
</protein>
<sequence length="316" mass="35549">LPQGGTALNFTSMAINVNSLIHLVILVLLLSLLPTAKAFGLGHFHQQRNPTLHRPASPPLYDLERATDGTLTEDSTVKIRTREVENHPPPPPLPSIPLQQVENPVAEPWLYNVPPVDPNLQRAAAFTPVFVPNYNYYAFGTPWSYPETRLVGAYAPAASPVSQWNPQAHYYYSRNPAQYRRKPGDKKRRDKYKGEKCQKICETCLRNYDGADVDIDKERAILQQRFALHIKPSMKHKESVEALFKYMDGNSEFISSNFSPSVFNLAPGLSHLQRPTPSASLNFVSFLCVLDDGAISFTELQNYLLLHNIISPEVPQ</sequence>
<keyword evidence="2" id="KW-0472">Membrane</keyword>
<proteinExistence type="predicted"/>
<feature type="transmembrane region" description="Helical" evidence="2">
    <location>
        <begin position="20"/>
        <end position="39"/>
    </location>
</feature>
<evidence type="ECO:0000256" key="2">
    <source>
        <dbReference type="SAM" id="Phobius"/>
    </source>
</evidence>
<reference evidence="3" key="1">
    <citation type="submission" date="2017-02" db="UniProtKB">
        <authorList>
            <consortium name="WormBaseParasite"/>
        </authorList>
    </citation>
    <scope>IDENTIFICATION</scope>
</reference>
<dbReference type="AlphaFoldDB" id="A0A0R3WG51"/>
<keyword evidence="2" id="KW-0812">Transmembrane</keyword>
<evidence type="ECO:0000256" key="1">
    <source>
        <dbReference type="SAM" id="MobiDB-lite"/>
    </source>
</evidence>
<dbReference type="WBParaSite" id="TASK_0000984401-mRNA-1">
    <property type="protein sequence ID" value="TASK_0000984401-mRNA-1"/>
    <property type="gene ID" value="TASK_0000984401"/>
</dbReference>
<feature type="region of interest" description="Disordered" evidence="1">
    <location>
        <begin position="50"/>
        <end position="74"/>
    </location>
</feature>
<keyword evidence="2" id="KW-1133">Transmembrane helix</keyword>
<name>A0A0R3WG51_TAEAS</name>
<organism evidence="3">
    <name type="scientific">Taenia asiatica</name>
    <name type="common">Asian tapeworm</name>
    <dbReference type="NCBI Taxonomy" id="60517"/>
    <lineage>
        <taxon>Eukaryota</taxon>
        <taxon>Metazoa</taxon>
        <taxon>Spiralia</taxon>
        <taxon>Lophotrochozoa</taxon>
        <taxon>Platyhelminthes</taxon>
        <taxon>Cestoda</taxon>
        <taxon>Eucestoda</taxon>
        <taxon>Cyclophyllidea</taxon>
        <taxon>Taeniidae</taxon>
        <taxon>Taenia</taxon>
    </lineage>
</organism>
<accession>A0A0R3WG51</accession>